<keyword evidence="3" id="KW-1003">Cell membrane</keyword>
<feature type="transmembrane region" description="Helical" evidence="8">
    <location>
        <begin position="176"/>
        <end position="198"/>
    </location>
</feature>
<dbReference type="InterPro" id="IPR000515">
    <property type="entry name" value="MetI-like"/>
</dbReference>
<feature type="transmembrane region" description="Helical" evidence="8">
    <location>
        <begin position="233"/>
        <end position="252"/>
    </location>
</feature>
<dbReference type="GO" id="GO:0005886">
    <property type="term" value="C:plasma membrane"/>
    <property type="evidence" value="ECO:0007669"/>
    <property type="project" value="UniProtKB-SubCell"/>
</dbReference>
<dbReference type="Pfam" id="PF00528">
    <property type="entry name" value="BPD_transp_1"/>
    <property type="match status" value="1"/>
</dbReference>
<feature type="transmembrane region" description="Helical" evidence="8">
    <location>
        <begin position="7"/>
        <end position="29"/>
    </location>
</feature>
<reference evidence="10 11" key="1">
    <citation type="submission" date="2016-08" db="EMBL/GenBank/DDBJ databases">
        <title>Novel Firmicutes and Novel Genomes.</title>
        <authorList>
            <person name="Poppleton D.I."/>
            <person name="Gribaldo S."/>
        </authorList>
    </citation>
    <scope>NUCLEOTIDE SEQUENCE [LARGE SCALE GENOMIC DNA]</scope>
    <source>
        <strain evidence="10 11">CTT3</strain>
    </source>
</reference>
<feature type="transmembrane region" description="Helical" evidence="8">
    <location>
        <begin position="102"/>
        <end position="126"/>
    </location>
</feature>
<sequence length="268" mass="30368">MKKRSLFFTVIMYSIIFLLLFPLVILFVWSFTKNWPWPNIVPKAFGLRAIKYVFSPTSKSLKTLLFSVWLSSVVTIITLFISIPAAKALGLYKFKGKRLFKLLILAPIIVPPVAVSMGIHVTFIRLGLANTFLGVVLMHIIPCIPYGVRILTNVFEIIGESMEMQARVLGANPYKTFFYITLPMISPGLVSAGSLIFIVSFSQYFTTFLIGGGKIVTFFMLMFPYIQSGDRMMASVYSLIFILTSLVLFVVIEKTVKAYYKAENYFYI</sequence>
<proteinExistence type="inferred from homology"/>
<keyword evidence="7 8" id="KW-0472">Membrane</keyword>
<organism evidence="10 11">
    <name type="scientific">Thermohalobacter berrensis</name>
    <dbReference type="NCBI Taxonomy" id="99594"/>
    <lineage>
        <taxon>Bacteria</taxon>
        <taxon>Bacillati</taxon>
        <taxon>Bacillota</taxon>
        <taxon>Tissierellia</taxon>
        <taxon>Tissierellales</taxon>
        <taxon>Thermohalobacteraceae</taxon>
        <taxon>Thermohalobacter</taxon>
    </lineage>
</organism>
<dbReference type="PROSITE" id="PS50928">
    <property type="entry name" value="ABC_TM1"/>
    <property type="match status" value="1"/>
</dbReference>
<evidence type="ECO:0000256" key="4">
    <source>
        <dbReference type="ARBA" id="ARBA00022519"/>
    </source>
</evidence>
<dbReference type="OrthoDB" id="9782004at2"/>
<evidence type="ECO:0000256" key="1">
    <source>
        <dbReference type="ARBA" id="ARBA00004429"/>
    </source>
</evidence>
<keyword evidence="11" id="KW-1185">Reference proteome</keyword>
<feature type="transmembrane region" description="Helical" evidence="8">
    <location>
        <begin position="132"/>
        <end position="155"/>
    </location>
</feature>
<dbReference type="AlphaFoldDB" id="A0A419SUZ0"/>
<dbReference type="EMBL" id="MCIB01000039">
    <property type="protein sequence ID" value="RKD29027.1"/>
    <property type="molecule type" value="Genomic_DNA"/>
</dbReference>
<evidence type="ECO:0000313" key="11">
    <source>
        <dbReference type="Proteomes" id="UP000284177"/>
    </source>
</evidence>
<evidence type="ECO:0000313" key="10">
    <source>
        <dbReference type="EMBL" id="RKD29027.1"/>
    </source>
</evidence>
<evidence type="ECO:0000259" key="9">
    <source>
        <dbReference type="PROSITE" id="PS50928"/>
    </source>
</evidence>
<evidence type="ECO:0000256" key="5">
    <source>
        <dbReference type="ARBA" id="ARBA00022692"/>
    </source>
</evidence>
<keyword evidence="4" id="KW-0997">Cell inner membrane</keyword>
<dbReference type="Proteomes" id="UP000284177">
    <property type="component" value="Unassembled WGS sequence"/>
</dbReference>
<feature type="domain" description="ABC transmembrane type-1" evidence="9">
    <location>
        <begin position="64"/>
        <end position="252"/>
    </location>
</feature>
<evidence type="ECO:0000256" key="3">
    <source>
        <dbReference type="ARBA" id="ARBA00022475"/>
    </source>
</evidence>
<dbReference type="PANTHER" id="PTHR43357:SF4">
    <property type="entry name" value="INNER MEMBRANE ABC TRANSPORTER PERMEASE PROTEIN YDCV"/>
    <property type="match status" value="1"/>
</dbReference>
<dbReference type="InterPro" id="IPR035906">
    <property type="entry name" value="MetI-like_sf"/>
</dbReference>
<comment type="caution">
    <text evidence="10">The sequence shown here is derived from an EMBL/GenBank/DDBJ whole genome shotgun (WGS) entry which is preliminary data.</text>
</comment>
<dbReference type="PANTHER" id="PTHR43357">
    <property type="entry name" value="INNER MEMBRANE ABC TRANSPORTER PERMEASE PROTEIN YDCV"/>
    <property type="match status" value="1"/>
</dbReference>
<evidence type="ECO:0000256" key="8">
    <source>
        <dbReference type="RuleBase" id="RU363032"/>
    </source>
</evidence>
<dbReference type="SUPFAM" id="SSF161098">
    <property type="entry name" value="MetI-like"/>
    <property type="match status" value="1"/>
</dbReference>
<dbReference type="GO" id="GO:0055085">
    <property type="term" value="P:transmembrane transport"/>
    <property type="evidence" value="ECO:0007669"/>
    <property type="project" value="InterPro"/>
</dbReference>
<keyword evidence="6 8" id="KW-1133">Transmembrane helix</keyword>
<dbReference type="Gene3D" id="1.10.3720.10">
    <property type="entry name" value="MetI-like"/>
    <property type="match status" value="1"/>
</dbReference>
<protein>
    <submittedName>
        <fullName evidence="10">ABC transporter permease</fullName>
    </submittedName>
</protein>
<gene>
    <name evidence="10" type="ORF">BET03_06685</name>
</gene>
<comment type="similarity">
    <text evidence="8">Belongs to the binding-protein-dependent transport system permease family.</text>
</comment>
<evidence type="ECO:0000256" key="2">
    <source>
        <dbReference type="ARBA" id="ARBA00022448"/>
    </source>
</evidence>
<feature type="transmembrane region" description="Helical" evidence="8">
    <location>
        <begin position="64"/>
        <end position="90"/>
    </location>
</feature>
<keyword evidence="2 8" id="KW-0813">Transport</keyword>
<dbReference type="CDD" id="cd06261">
    <property type="entry name" value="TM_PBP2"/>
    <property type="match status" value="1"/>
</dbReference>
<comment type="subcellular location">
    <subcellularLocation>
        <location evidence="1">Cell inner membrane</location>
        <topology evidence="1">Multi-pass membrane protein</topology>
    </subcellularLocation>
    <subcellularLocation>
        <location evidence="8">Cell membrane</location>
        <topology evidence="8">Multi-pass membrane protein</topology>
    </subcellularLocation>
</comment>
<keyword evidence="5 8" id="KW-0812">Transmembrane</keyword>
<evidence type="ECO:0000256" key="7">
    <source>
        <dbReference type="ARBA" id="ARBA00023136"/>
    </source>
</evidence>
<feature type="transmembrane region" description="Helical" evidence="8">
    <location>
        <begin position="204"/>
        <end position="226"/>
    </location>
</feature>
<evidence type="ECO:0000256" key="6">
    <source>
        <dbReference type="ARBA" id="ARBA00022989"/>
    </source>
</evidence>
<dbReference type="RefSeq" id="WP_120170687.1">
    <property type="nucleotide sequence ID" value="NZ_MCIB01000039.1"/>
</dbReference>
<name>A0A419SUZ0_9FIRM</name>
<accession>A0A419SUZ0</accession>